<dbReference type="Proteomes" id="UP000029999">
    <property type="component" value="Unassembled WGS sequence"/>
</dbReference>
<sequence length="205" mass="20518">MKLLPISLLFASLLPTLPAAIADDALTGLPYAINNSMIDGHALSGTRGRNVVNMAAGDANAQQNAAAIALNPNGVASIGLFTQQNLHQNSSTPSGLSISGIGGHAFTNSIGALSINQTSGTGNAQVNGMAIGIGLDVNVMSESMLSNMSTGAGLAAREPDEGIRSATIADSAFNGSRGLVQVNQSAGSGNSTANNFVLQLDLGAK</sequence>
<dbReference type="RefSeq" id="WP_008290171.1">
    <property type="nucleotide sequence ID" value="NZ_JADFAB010000041.1"/>
</dbReference>
<gene>
    <name evidence="2" type="ORF">LP43_0200</name>
</gene>
<evidence type="ECO:0000256" key="1">
    <source>
        <dbReference type="SAM" id="SignalP"/>
    </source>
</evidence>
<evidence type="ECO:0000313" key="2">
    <source>
        <dbReference type="EMBL" id="KGM07784.1"/>
    </source>
</evidence>
<organism evidence="2 3">
    <name type="scientific">Methylophaga thiooxydans</name>
    <dbReference type="NCBI Taxonomy" id="392484"/>
    <lineage>
        <taxon>Bacteria</taxon>
        <taxon>Pseudomonadati</taxon>
        <taxon>Pseudomonadota</taxon>
        <taxon>Gammaproteobacteria</taxon>
        <taxon>Thiotrichales</taxon>
        <taxon>Piscirickettsiaceae</taxon>
        <taxon>Methylophaga</taxon>
    </lineage>
</organism>
<dbReference type="STRING" id="392484.LP43_0200"/>
<comment type="caution">
    <text evidence="2">The sequence shown here is derived from an EMBL/GenBank/DDBJ whole genome shotgun (WGS) entry which is preliminary data.</text>
</comment>
<name>A0A0A0BL22_9GAMM</name>
<proteinExistence type="predicted"/>
<dbReference type="AlphaFoldDB" id="A0A0A0BL22"/>
<keyword evidence="1" id="KW-0732">Signal</keyword>
<dbReference type="EMBL" id="JRQD01000001">
    <property type="protein sequence ID" value="KGM07784.1"/>
    <property type="molecule type" value="Genomic_DNA"/>
</dbReference>
<feature type="chain" id="PRO_5001967335" evidence="1">
    <location>
        <begin position="22"/>
        <end position="205"/>
    </location>
</feature>
<feature type="signal peptide" evidence="1">
    <location>
        <begin position="1"/>
        <end position="21"/>
    </location>
</feature>
<accession>A0A0A0BL22</accession>
<protein>
    <submittedName>
        <fullName evidence="2">Fap amyloid fibril minor component</fullName>
    </submittedName>
</protein>
<evidence type="ECO:0000313" key="3">
    <source>
        <dbReference type="Proteomes" id="UP000029999"/>
    </source>
</evidence>
<reference evidence="2 3" key="1">
    <citation type="submission" date="2014-09" db="EMBL/GenBank/DDBJ databases">
        <authorList>
            <person name="Grob C."/>
            <person name="Taubert M."/>
            <person name="Howat A.M."/>
            <person name="Burns O.J."/>
            <person name="Dixon J.L."/>
            <person name="Chen Y."/>
            <person name="Murrell J.C."/>
        </authorList>
    </citation>
    <scope>NUCLEOTIDE SEQUENCE [LARGE SCALE GENOMIC DNA]</scope>
    <source>
        <strain evidence="2">L4</strain>
    </source>
</reference>